<dbReference type="SUPFAM" id="SSF101152">
    <property type="entry name" value="Mob1/phocein"/>
    <property type="match status" value="1"/>
</dbReference>
<feature type="non-terminal residue" evidence="2">
    <location>
        <position position="60"/>
    </location>
</feature>
<feature type="binding site" evidence="1">
    <location>
        <position position="56"/>
    </location>
    <ligand>
        <name>Zn(2+)</name>
        <dbReference type="ChEBI" id="CHEBI:29105"/>
    </ligand>
</feature>
<sequence>YLCSPFAGAALVNGNFRTIVILPKYVDVMAWVAASSSCPFDFYNLNEFYGCIMECCMQSS</sequence>
<feature type="non-terminal residue" evidence="2">
    <location>
        <position position="1"/>
    </location>
</feature>
<reference evidence="2" key="1">
    <citation type="submission" date="2022-08" db="EMBL/GenBank/DDBJ databases">
        <authorList>
            <consortium name="DOE Joint Genome Institute"/>
            <person name="Min B."/>
            <person name="Riley R."/>
            <person name="Sierra-Patev S."/>
            <person name="Naranjo-Ortiz M."/>
            <person name="Looney B."/>
            <person name="Konkel Z."/>
            <person name="Slot J.C."/>
            <person name="Sakamoto Y."/>
            <person name="Steenwyk J.L."/>
            <person name="Rokas A."/>
            <person name="Carro J."/>
            <person name="Camarero S."/>
            <person name="Ferreira P."/>
            <person name="Molpeceres G."/>
            <person name="Ruiz-Duenas F.J."/>
            <person name="Serrano A."/>
            <person name="Henrissat B."/>
            <person name="Drula E."/>
            <person name="Hughes K.W."/>
            <person name="Mata J.L."/>
            <person name="Ishikawa N.K."/>
            <person name="Vargas-Isla R."/>
            <person name="Ushijima S."/>
            <person name="Smith C.A."/>
            <person name="Ahrendt S."/>
            <person name="Andreopoulos W."/>
            <person name="He G."/>
            <person name="Labutti K."/>
            <person name="Lipzen A."/>
            <person name="Ng V."/>
            <person name="Sandor L."/>
            <person name="Barry K."/>
            <person name="Martinez A.T."/>
            <person name="Xiao Y."/>
            <person name="Gibbons J.G."/>
            <person name="Terashima K."/>
            <person name="Hibbett D.S."/>
            <person name="Grigoriev I.V."/>
        </authorList>
    </citation>
    <scope>NUCLEOTIDE SEQUENCE</scope>
    <source>
        <strain evidence="2">Sp2 HRB7682 ss15</strain>
    </source>
</reference>
<keyword evidence="1" id="KW-0479">Metal-binding</keyword>
<dbReference type="InterPro" id="IPR036703">
    <property type="entry name" value="MOB_kinase_act_sf"/>
</dbReference>
<organism evidence="2 3">
    <name type="scientific">Lentinula lateritia</name>
    <dbReference type="NCBI Taxonomy" id="40482"/>
    <lineage>
        <taxon>Eukaryota</taxon>
        <taxon>Fungi</taxon>
        <taxon>Dikarya</taxon>
        <taxon>Basidiomycota</taxon>
        <taxon>Agaricomycotina</taxon>
        <taxon>Agaricomycetes</taxon>
        <taxon>Agaricomycetidae</taxon>
        <taxon>Agaricales</taxon>
        <taxon>Marasmiineae</taxon>
        <taxon>Omphalotaceae</taxon>
        <taxon>Lentinula</taxon>
    </lineage>
</organism>
<evidence type="ECO:0000313" key="3">
    <source>
        <dbReference type="Proteomes" id="UP001150238"/>
    </source>
</evidence>
<dbReference type="EMBL" id="JANVFS010000022">
    <property type="protein sequence ID" value="KAJ4475374.1"/>
    <property type="molecule type" value="Genomic_DNA"/>
</dbReference>
<reference evidence="2" key="2">
    <citation type="journal article" date="2023" name="Proc. Natl. Acad. Sci. U.S.A.">
        <title>A global phylogenomic analysis of the shiitake genus Lentinula.</title>
        <authorList>
            <person name="Sierra-Patev S."/>
            <person name="Min B."/>
            <person name="Naranjo-Ortiz M."/>
            <person name="Looney B."/>
            <person name="Konkel Z."/>
            <person name="Slot J.C."/>
            <person name="Sakamoto Y."/>
            <person name="Steenwyk J.L."/>
            <person name="Rokas A."/>
            <person name="Carro J."/>
            <person name="Camarero S."/>
            <person name="Ferreira P."/>
            <person name="Molpeceres G."/>
            <person name="Ruiz-Duenas F.J."/>
            <person name="Serrano A."/>
            <person name="Henrissat B."/>
            <person name="Drula E."/>
            <person name="Hughes K.W."/>
            <person name="Mata J.L."/>
            <person name="Ishikawa N.K."/>
            <person name="Vargas-Isla R."/>
            <person name="Ushijima S."/>
            <person name="Smith C.A."/>
            <person name="Donoghue J."/>
            <person name="Ahrendt S."/>
            <person name="Andreopoulos W."/>
            <person name="He G."/>
            <person name="LaButti K."/>
            <person name="Lipzen A."/>
            <person name="Ng V."/>
            <person name="Riley R."/>
            <person name="Sandor L."/>
            <person name="Barry K."/>
            <person name="Martinez A.T."/>
            <person name="Xiao Y."/>
            <person name="Gibbons J.G."/>
            <person name="Terashima K."/>
            <person name="Grigoriev I.V."/>
            <person name="Hibbett D."/>
        </authorList>
    </citation>
    <scope>NUCLEOTIDE SEQUENCE</scope>
    <source>
        <strain evidence="2">Sp2 HRB7682 ss15</strain>
    </source>
</reference>
<proteinExistence type="predicted"/>
<keyword evidence="1" id="KW-0862">Zinc</keyword>
<protein>
    <submittedName>
        <fullName evidence="2">Uncharacterized protein</fullName>
    </submittedName>
</protein>
<evidence type="ECO:0000256" key="1">
    <source>
        <dbReference type="PIRSR" id="PIRSR605301-1"/>
    </source>
</evidence>
<dbReference type="Gene3D" id="1.20.140.30">
    <property type="entry name" value="MOB kinase activator"/>
    <property type="match status" value="1"/>
</dbReference>
<dbReference type="Proteomes" id="UP001150238">
    <property type="component" value="Unassembled WGS sequence"/>
</dbReference>
<comment type="caution">
    <text evidence="2">The sequence shown here is derived from an EMBL/GenBank/DDBJ whole genome shotgun (WGS) entry which is preliminary data.</text>
</comment>
<gene>
    <name evidence="2" type="ORF">C8J55DRAFT_407940</name>
</gene>
<dbReference type="InterPro" id="IPR005301">
    <property type="entry name" value="MOB_kinase_act_fam"/>
</dbReference>
<evidence type="ECO:0000313" key="2">
    <source>
        <dbReference type="EMBL" id="KAJ4475374.1"/>
    </source>
</evidence>
<dbReference type="AlphaFoldDB" id="A0A9W9A8Q1"/>
<accession>A0A9W9A8Q1</accession>
<name>A0A9W9A8Q1_9AGAR</name>
<dbReference type="Pfam" id="PF03637">
    <property type="entry name" value="Mob1_phocein"/>
    <property type="match status" value="1"/>
</dbReference>